<dbReference type="Proteomes" id="UP000094936">
    <property type="component" value="Unassembled WGS sequence"/>
</dbReference>
<comment type="caution">
    <text evidence="1">The sequence shown here is derived from an EMBL/GenBank/DDBJ whole genome shotgun (WGS) entry which is preliminary data.</text>
</comment>
<dbReference type="Gene3D" id="3.40.50.720">
    <property type="entry name" value="NAD(P)-binding Rossmann-like Domain"/>
    <property type="match status" value="1"/>
</dbReference>
<dbReference type="InterPro" id="IPR052184">
    <property type="entry name" value="SDR_enzymes"/>
</dbReference>
<dbReference type="Pfam" id="PF00106">
    <property type="entry name" value="adh_short"/>
    <property type="match status" value="1"/>
</dbReference>
<evidence type="ECO:0000313" key="1">
    <source>
        <dbReference type="EMBL" id="ODA32241.1"/>
    </source>
</evidence>
<dbReference type="InterPro" id="IPR036291">
    <property type="entry name" value="NAD(P)-bd_dom_sf"/>
</dbReference>
<gene>
    <name evidence="1" type="ORF">A8L45_13690</name>
</gene>
<dbReference type="PANTHER" id="PTHR45458:SF1">
    <property type="entry name" value="SHORT CHAIN DEHYDROGENASE"/>
    <property type="match status" value="1"/>
</dbReference>
<sequence length="223" mass="24841">MKEQILVIGGTSGLGLSLAKNYSSQSNHVVITGRRDPNISDLDFYELSITEDSQQIFREVATLIEQVGEISTLVYCAGFALEGTIEEHTDKDILTMINISSLVPAVLVRELKKRQRRPINLLFITSSAHYTAKKREPIYTMAKASLGMLGESLSLDPEIGKVVVAAPSGMNTSFWPLEKEMTDYLDPEWVAKQILSLSLGDFKYRFAKITRSPPEVDIVDTRV</sequence>
<protein>
    <recommendedName>
        <fullName evidence="3">Short-chain dehydrogenase</fullName>
    </recommendedName>
</protein>
<dbReference type="CDD" id="cd05233">
    <property type="entry name" value="SDR_c"/>
    <property type="match status" value="1"/>
</dbReference>
<dbReference type="PRINTS" id="PR00081">
    <property type="entry name" value="GDHRDH"/>
</dbReference>
<dbReference type="OrthoDB" id="3178062at2"/>
<dbReference type="AlphaFoldDB" id="A0A1C3EG98"/>
<dbReference type="SUPFAM" id="SSF51735">
    <property type="entry name" value="NAD(P)-binding Rossmann-fold domains"/>
    <property type="match status" value="1"/>
</dbReference>
<organism evidence="1 2">
    <name type="scientific">Veronia pacifica</name>
    <dbReference type="NCBI Taxonomy" id="1080227"/>
    <lineage>
        <taxon>Bacteria</taxon>
        <taxon>Pseudomonadati</taxon>
        <taxon>Pseudomonadota</taxon>
        <taxon>Gammaproteobacteria</taxon>
        <taxon>Vibrionales</taxon>
        <taxon>Vibrionaceae</taxon>
        <taxon>Veronia</taxon>
    </lineage>
</organism>
<reference evidence="1 2" key="1">
    <citation type="submission" date="2016-05" db="EMBL/GenBank/DDBJ databases">
        <title>Genomic Taxonomy of the Vibrionaceae.</title>
        <authorList>
            <person name="Gomez-Gil B."/>
            <person name="Enciso-Ibarra J."/>
        </authorList>
    </citation>
    <scope>NUCLEOTIDE SEQUENCE [LARGE SCALE GENOMIC DNA]</scope>
    <source>
        <strain evidence="1 2">CAIM 1920</strain>
    </source>
</reference>
<accession>A0A1C3EG98</accession>
<evidence type="ECO:0008006" key="3">
    <source>
        <dbReference type="Google" id="ProtNLM"/>
    </source>
</evidence>
<dbReference type="GO" id="GO:0016616">
    <property type="term" value="F:oxidoreductase activity, acting on the CH-OH group of donors, NAD or NADP as acceptor"/>
    <property type="evidence" value="ECO:0007669"/>
    <property type="project" value="TreeGrafter"/>
</dbReference>
<dbReference type="STRING" id="1080227.A8L45_13690"/>
<evidence type="ECO:0000313" key="2">
    <source>
        <dbReference type="Proteomes" id="UP000094936"/>
    </source>
</evidence>
<dbReference type="RefSeq" id="WP_068903207.1">
    <property type="nucleotide sequence ID" value="NZ_JBHUIF010000016.1"/>
</dbReference>
<keyword evidence="2" id="KW-1185">Reference proteome</keyword>
<dbReference type="EMBL" id="LYBM01000025">
    <property type="protein sequence ID" value="ODA32241.1"/>
    <property type="molecule type" value="Genomic_DNA"/>
</dbReference>
<name>A0A1C3EG98_9GAMM</name>
<proteinExistence type="predicted"/>
<dbReference type="PANTHER" id="PTHR45458">
    <property type="entry name" value="SHORT-CHAIN DEHYDROGENASE/REDUCTASE SDR"/>
    <property type="match status" value="1"/>
</dbReference>
<dbReference type="InterPro" id="IPR002347">
    <property type="entry name" value="SDR_fam"/>
</dbReference>